<keyword evidence="1" id="KW-0812">Transmembrane</keyword>
<evidence type="ECO:0000256" key="1">
    <source>
        <dbReference type="SAM" id="Phobius"/>
    </source>
</evidence>
<protein>
    <submittedName>
        <fullName evidence="2">Uncharacterized protein</fullName>
    </submittedName>
</protein>
<name>A0A4W3IXP4_CALMI</name>
<keyword evidence="3" id="KW-1185">Reference proteome</keyword>
<sequence length="400" mass="46831">MLVSRIPPVRQRARQRPCFGACILLLLKVFFIIPWTIFMTIIDWDKKYIYNFPQDWWRVLLIVLCIVQLLLFVEAEFVNLINVKTKHKVWKKNEKKKILKDKTYCHPSWPMEAAFVEKELSDLKNMKPQYYTDYWFIYACLIIILLLVVTAAHFADIIAGSNRVFSRLHLQVVAITLPVLWFWNIKNFRPFSSAGDLTETLYMQRAIVLLQLKKLPFFAGKAETLQSIHQMPGPFVEPFNTDTGILEQQDDIKNAIFEIKTTLEEFLQKIQNDEHSIFLQKVEVQFGEEEVIGKRSTAMSMEMMASIRKDVGNLQKVVTMLHRQQNHSYNHLKNTIKMLNTLLEKELHSDSKKDYTISDETTETVNFNSRVFSFLDSVTSRLSQRRHGKESEESVTPSKV</sequence>
<keyword evidence="1" id="KW-0472">Membrane</keyword>
<reference evidence="2" key="5">
    <citation type="submission" date="2025-09" db="UniProtKB">
        <authorList>
            <consortium name="Ensembl"/>
        </authorList>
    </citation>
    <scope>IDENTIFICATION</scope>
</reference>
<dbReference type="Proteomes" id="UP000314986">
    <property type="component" value="Unassembled WGS sequence"/>
</dbReference>
<feature type="transmembrane region" description="Helical" evidence="1">
    <location>
        <begin position="134"/>
        <end position="158"/>
    </location>
</feature>
<dbReference type="AlphaFoldDB" id="A0A4W3IXP4"/>
<reference evidence="3" key="2">
    <citation type="journal article" date="2007" name="PLoS Biol.">
        <title>Survey sequencing and comparative analysis of the elephant shark (Callorhinchus milii) genome.</title>
        <authorList>
            <person name="Venkatesh B."/>
            <person name="Kirkness E.F."/>
            <person name="Loh Y.H."/>
            <person name="Halpern A.L."/>
            <person name="Lee A.P."/>
            <person name="Johnson J."/>
            <person name="Dandona N."/>
            <person name="Viswanathan L.D."/>
            <person name="Tay A."/>
            <person name="Venter J.C."/>
            <person name="Strausberg R.L."/>
            <person name="Brenner S."/>
        </authorList>
    </citation>
    <scope>NUCLEOTIDE SEQUENCE [LARGE SCALE GENOMIC DNA]</scope>
</reference>
<feature type="transmembrane region" description="Helical" evidence="1">
    <location>
        <begin position="56"/>
        <end position="81"/>
    </location>
</feature>
<organism evidence="2 3">
    <name type="scientific">Callorhinchus milii</name>
    <name type="common">Ghost shark</name>
    <dbReference type="NCBI Taxonomy" id="7868"/>
    <lineage>
        <taxon>Eukaryota</taxon>
        <taxon>Metazoa</taxon>
        <taxon>Chordata</taxon>
        <taxon>Craniata</taxon>
        <taxon>Vertebrata</taxon>
        <taxon>Chondrichthyes</taxon>
        <taxon>Holocephali</taxon>
        <taxon>Chimaeriformes</taxon>
        <taxon>Callorhinchidae</taxon>
        <taxon>Callorhinchus</taxon>
    </lineage>
</organism>
<reference evidence="3" key="1">
    <citation type="journal article" date="2006" name="Science">
        <title>Ancient noncoding elements conserved in the human genome.</title>
        <authorList>
            <person name="Venkatesh B."/>
            <person name="Kirkness E.F."/>
            <person name="Loh Y.H."/>
            <person name="Halpern A.L."/>
            <person name="Lee A.P."/>
            <person name="Johnson J."/>
            <person name="Dandona N."/>
            <person name="Viswanathan L.D."/>
            <person name="Tay A."/>
            <person name="Venter J.C."/>
            <person name="Strausberg R.L."/>
            <person name="Brenner S."/>
        </authorList>
    </citation>
    <scope>NUCLEOTIDE SEQUENCE [LARGE SCALE GENOMIC DNA]</scope>
</reference>
<reference evidence="2" key="4">
    <citation type="submission" date="2025-08" db="UniProtKB">
        <authorList>
            <consortium name="Ensembl"/>
        </authorList>
    </citation>
    <scope>IDENTIFICATION</scope>
</reference>
<dbReference type="InParanoid" id="A0A4W3IXP4"/>
<evidence type="ECO:0000313" key="2">
    <source>
        <dbReference type="Ensembl" id="ENSCMIP00000034292.1"/>
    </source>
</evidence>
<evidence type="ECO:0000313" key="3">
    <source>
        <dbReference type="Proteomes" id="UP000314986"/>
    </source>
</evidence>
<keyword evidence="1" id="KW-1133">Transmembrane helix</keyword>
<dbReference type="STRING" id="7868.ENSCMIP00000034292"/>
<feature type="transmembrane region" description="Helical" evidence="1">
    <location>
        <begin position="21"/>
        <end position="44"/>
    </location>
</feature>
<accession>A0A4W3IXP4</accession>
<feature type="transmembrane region" description="Helical" evidence="1">
    <location>
        <begin position="164"/>
        <end position="183"/>
    </location>
</feature>
<reference evidence="3" key="3">
    <citation type="journal article" date="2014" name="Nature">
        <title>Elephant shark genome provides unique insights into gnathostome evolution.</title>
        <authorList>
            <consortium name="International Elephant Shark Genome Sequencing Consortium"/>
            <person name="Venkatesh B."/>
            <person name="Lee A.P."/>
            <person name="Ravi V."/>
            <person name="Maurya A.K."/>
            <person name="Lian M.M."/>
            <person name="Swann J.B."/>
            <person name="Ohta Y."/>
            <person name="Flajnik M.F."/>
            <person name="Sutoh Y."/>
            <person name="Kasahara M."/>
            <person name="Hoon S."/>
            <person name="Gangu V."/>
            <person name="Roy S.W."/>
            <person name="Irimia M."/>
            <person name="Korzh V."/>
            <person name="Kondrychyn I."/>
            <person name="Lim Z.W."/>
            <person name="Tay B.H."/>
            <person name="Tohari S."/>
            <person name="Kong K.W."/>
            <person name="Ho S."/>
            <person name="Lorente-Galdos B."/>
            <person name="Quilez J."/>
            <person name="Marques-Bonet T."/>
            <person name="Raney B.J."/>
            <person name="Ingham P.W."/>
            <person name="Tay A."/>
            <person name="Hillier L.W."/>
            <person name="Minx P."/>
            <person name="Boehm T."/>
            <person name="Wilson R.K."/>
            <person name="Brenner S."/>
            <person name="Warren W.C."/>
        </authorList>
    </citation>
    <scope>NUCLEOTIDE SEQUENCE [LARGE SCALE GENOMIC DNA]</scope>
</reference>
<proteinExistence type="predicted"/>
<dbReference type="Ensembl" id="ENSCMIT00000034808.1">
    <property type="protein sequence ID" value="ENSCMIP00000034292.1"/>
    <property type="gene ID" value="ENSCMIG00000014553.1"/>
</dbReference>
<dbReference type="GeneTree" id="ENSGT00910000144630"/>